<reference evidence="2 3" key="1">
    <citation type="submission" date="2023-03" db="EMBL/GenBank/DDBJ databases">
        <title>Genome sequence of Lichtheimia ornata CBS 291.66.</title>
        <authorList>
            <person name="Mohabir J.T."/>
            <person name="Shea T.P."/>
            <person name="Kurbessoian T."/>
            <person name="Berby B."/>
            <person name="Fontaine J."/>
            <person name="Livny J."/>
            <person name="Gnirke A."/>
            <person name="Stajich J.E."/>
            <person name="Cuomo C.A."/>
        </authorList>
    </citation>
    <scope>NUCLEOTIDE SEQUENCE [LARGE SCALE GENOMIC DNA]</scope>
    <source>
        <strain evidence="2">CBS 291.66</strain>
    </source>
</reference>
<sequence>MSCQKLLLLEPFEYDEAANGRSTPPLVFTEDEWDDTPVTSPSTTVTTSSENDPNSLFGDLDLVEVSFIPPPPPPPQKSFVDESATDILSMLLSQFDAAADSQYLVHQ</sequence>
<keyword evidence="3" id="KW-1185">Reference proteome</keyword>
<gene>
    <name evidence="2" type="ORF">O0I10_008489</name>
</gene>
<evidence type="ECO:0000313" key="3">
    <source>
        <dbReference type="Proteomes" id="UP001234581"/>
    </source>
</evidence>
<dbReference type="EMBL" id="JARTCD010000045">
    <property type="protein sequence ID" value="KAJ8655825.1"/>
    <property type="molecule type" value="Genomic_DNA"/>
</dbReference>
<protein>
    <submittedName>
        <fullName evidence="2">Uncharacterized protein</fullName>
    </submittedName>
</protein>
<proteinExistence type="predicted"/>
<dbReference type="Proteomes" id="UP001234581">
    <property type="component" value="Unassembled WGS sequence"/>
</dbReference>
<evidence type="ECO:0000256" key="1">
    <source>
        <dbReference type="SAM" id="MobiDB-lite"/>
    </source>
</evidence>
<comment type="caution">
    <text evidence="2">The sequence shown here is derived from an EMBL/GenBank/DDBJ whole genome shotgun (WGS) entry which is preliminary data.</text>
</comment>
<accession>A0AAD7UZ33</accession>
<dbReference type="RefSeq" id="XP_058340738.1">
    <property type="nucleotide sequence ID" value="XM_058488492.1"/>
</dbReference>
<feature type="compositionally biased region" description="Low complexity" evidence="1">
    <location>
        <begin position="36"/>
        <end position="49"/>
    </location>
</feature>
<feature type="region of interest" description="Disordered" evidence="1">
    <location>
        <begin position="19"/>
        <end position="54"/>
    </location>
</feature>
<organism evidence="2 3">
    <name type="scientific">Lichtheimia ornata</name>
    <dbReference type="NCBI Taxonomy" id="688661"/>
    <lineage>
        <taxon>Eukaryota</taxon>
        <taxon>Fungi</taxon>
        <taxon>Fungi incertae sedis</taxon>
        <taxon>Mucoromycota</taxon>
        <taxon>Mucoromycotina</taxon>
        <taxon>Mucoromycetes</taxon>
        <taxon>Mucorales</taxon>
        <taxon>Lichtheimiaceae</taxon>
        <taxon>Lichtheimia</taxon>
    </lineage>
</organism>
<name>A0AAD7UZ33_9FUNG</name>
<dbReference type="AlphaFoldDB" id="A0AAD7UZ33"/>
<evidence type="ECO:0000313" key="2">
    <source>
        <dbReference type="EMBL" id="KAJ8655825.1"/>
    </source>
</evidence>
<dbReference type="GeneID" id="83215896"/>